<dbReference type="GO" id="GO:0051539">
    <property type="term" value="F:4 iron, 4 sulfur cluster binding"/>
    <property type="evidence" value="ECO:0007669"/>
    <property type="project" value="UniProtKB-KW"/>
</dbReference>
<dbReference type="SUPFAM" id="SSF51717">
    <property type="entry name" value="Dihydropteroate synthetase-like"/>
    <property type="match status" value="1"/>
</dbReference>
<dbReference type="InterPro" id="IPR007202">
    <property type="entry name" value="4Fe-4S_dom"/>
</dbReference>
<evidence type="ECO:0000256" key="4">
    <source>
        <dbReference type="ARBA" id="ARBA00023014"/>
    </source>
</evidence>
<evidence type="ECO:0000313" key="10">
    <source>
        <dbReference type="Proteomes" id="UP000233654"/>
    </source>
</evidence>
<evidence type="ECO:0000256" key="1">
    <source>
        <dbReference type="ARBA" id="ARBA00022485"/>
    </source>
</evidence>
<evidence type="ECO:0000256" key="3">
    <source>
        <dbReference type="ARBA" id="ARBA00023004"/>
    </source>
</evidence>
<reference evidence="9 10" key="1">
    <citation type="journal article" date="2017" name="ISME J.">
        <title>Potential for microbial H2 and metal transformations associated with novel bacteria and archaea in deep terrestrial subsurface sediments.</title>
        <authorList>
            <person name="Hernsdorf A.W."/>
            <person name="Amano Y."/>
            <person name="Miyakawa K."/>
            <person name="Ise K."/>
            <person name="Suzuki Y."/>
            <person name="Anantharaman K."/>
            <person name="Probst A."/>
            <person name="Burstein D."/>
            <person name="Thomas B.C."/>
            <person name="Banfield J.F."/>
        </authorList>
    </citation>
    <scope>NUCLEOTIDE SEQUENCE [LARGE SCALE GENOMIC DNA]</scope>
    <source>
        <strain evidence="9">HGW-Actinobacteria-3</strain>
    </source>
</reference>
<protein>
    <submittedName>
        <fullName evidence="9">Acetyl-CoA decarbonylase/synthase complex subunit gamma</fullName>
    </submittedName>
</protein>
<feature type="binding site" evidence="7">
    <location>
        <position position="25"/>
    </location>
    <ligand>
        <name>[4Fe-4S] cluster</name>
        <dbReference type="ChEBI" id="CHEBI:49883"/>
    </ligand>
</feature>
<organism evidence="9 10">
    <name type="scientific">Candidatus Anoxymicrobium japonicum</name>
    <dbReference type="NCBI Taxonomy" id="2013648"/>
    <lineage>
        <taxon>Bacteria</taxon>
        <taxon>Bacillati</taxon>
        <taxon>Actinomycetota</taxon>
        <taxon>Candidatus Geothermincolia</taxon>
        <taxon>Candidatus Geothermincolales</taxon>
        <taxon>Candidatus Anoxymicrobiaceae</taxon>
        <taxon>Candidatus Anoxymicrobium</taxon>
    </lineage>
</organism>
<evidence type="ECO:0000313" key="9">
    <source>
        <dbReference type="EMBL" id="PKQ27968.1"/>
    </source>
</evidence>
<keyword evidence="4 7" id="KW-0411">Iron-sulfur</keyword>
<dbReference type="InterPro" id="IPR016218">
    <property type="entry name" value="AcylCoA_decarb/synth_gsu"/>
</dbReference>
<name>A0A2N3G5U1_9ACTN</name>
<keyword evidence="5" id="KW-0170">Cobalt</keyword>
<dbReference type="PROSITE" id="PS51656">
    <property type="entry name" value="4FE4S"/>
    <property type="match status" value="1"/>
</dbReference>
<comment type="caution">
    <text evidence="9">The sequence shown here is derived from an EMBL/GenBank/DDBJ whole genome shotgun (WGS) entry which is preliminary data.</text>
</comment>
<evidence type="ECO:0000256" key="5">
    <source>
        <dbReference type="ARBA" id="ARBA00023285"/>
    </source>
</evidence>
<feature type="domain" description="4Fe-4S" evidence="8">
    <location>
        <begin position="1"/>
        <end position="59"/>
    </location>
</feature>
<dbReference type="PANTHER" id="PTHR36214:SF3">
    <property type="entry name" value="ACETYL-COA DECARBONYLASE_SYNTHASE COMPLEX SUBUNIT GAMMA"/>
    <property type="match status" value="1"/>
</dbReference>
<gene>
    <name evidence="9" type="ORF">CVT63_05225</name>
</gene>
<proteinExistence type="predicted"/>
<feature type="binding site" evidence="7">
    <location>
        <position position="17"/>
    </location>
    <ligand>
        <name>[4Fe-4S] cluster</name>
        <dbReference type="ChEBI" id="CHEBI:49883"/>
    </ligand>
</feature>
<dbReference type="GO" id="GO:0046356">
    <property type="term" value="P:acetyl-CoA catabolic process"/>
    <property type="evidence" value="ECO:0007669"/>
    <property type="project" value="InterPro"/>
</dbReference>
<dbReference type="PIRSF" id="PIRSF000376">
    <property type="entry name" value="AcCoA_decarb_gamma"/>
    <property type="match status" value="1"/>
</dbReference>
<dbReference type="InterPro" id="IPR051069">
    <property type="entry name" value="ACDS_complex_subunit"/>
</dbReference>
<sequence length="450" mass="48310">MALSGLDIFKLLPKTNCGECKLPTCLAFAMKLAGGQANLEDCPHVSDEAKATLAEAAAPPVRGVIIGQGACEFKTGEELVLFRHEKRFVNPTGMGVMISDALSDEEVKAKVAETNADAWERVGQHLEVKLIALRCESGDPSKFKDFVTAVSGATECALMPMTEDVECMKAALEVIDGKNPLLYCATAANLEAMGALAMEKGLPLVLKGDGLDSLAELSEKATGMGLKDLVLDPGTRSLKDTFGALVAIRRGALNAKFKAFGFPLIAFPCEETDDVFLEAAHACVYIAKYADVVVMSTADAWLQYPLQVEIQNVYTDPQKPMAVDSKFYEIGSPTADSPVLVTTNFSLTYFIVSGEVEASKVDAWLGIVDSEGQSVLTAWAAGKFVPDTIAKFINTSGITDKVNHRKLIIPGYVAQISGELDEELPDWEIHIGPREAADISSYLRNFAGVN</sequence>
<evidence type="ECO:0000259" key="8">
    <source>
        <dbReference type="PROSITE" id="PS51656"/>
    </source>
</evidence>
<evidence type="ECO:0000256" key="6">
    <source>
        <dbReference type="PIRSR" id="PIRSR000376-1"/>
    </source>
</evidence>
<dbReference type="PANTHER" id="PTHR36214">
    <property type="match status" value="1"/>
</dbReference>
<feature type="binding site" evidence="6">
    <location>
        <position position="348"/>
    </location>
    <ligand>
        <name>5-methoxybenzimidazolylcob(I)amide</name>
        <dbReference type="ChEBI" id="CHEBI:157765"/>
    </ligand>
</feature>
<feature type="binding site" evidence="6">
    <location>
        <begin position="372"/>
        <end position="375"/>
    </location>
    <ligand>
        <name>5-methoxybenzimidazolylcob(I)amide</name>
        <dbReference type="ChEBI" id="CHEBI:157765"/>
    </ligand>
</feature>
<dbReference type="InterPro" id="IPR011005">
    <property type="entry name" value="Dihydropteroate_synth-like_sf"/>
</dbReference>
<dbReference type="Pfam" id="PF04060">
    <property type="entry name" value="FeS"/>
    <property type="match status" value="1"/>
</dbReference>
<dbReference type="NCBIfam" id="NF003195">
    <property type="entry name" value="PRK04165.1"/>
    <property type="match status" value="1"/>
</dbReference>
<feature type="binding site" evidence="6">
    <location>
        <position position="436"/>
    </location>
    <ligand>
        <name>5-methoxybenzimidazolylcob(I)amide</name>
        <dbReference type="ChEBI" id="CHEBI:157765"/>
    </ligand>
</feature>
<keyword evidence="3 7" id="KW-0408">Iron</keyword>
<feature type="binding site" evidence="6">
    <location>
        <position position="342"/>
    </location>
    <ligand>
        <name>5-methoxybenzimidazolylcob(I)amide</name>
        <dbReference type="ChEBI" id="CHEBI:157765"/>
    </ligand>
</feature>
<dbReference type="GO" id="GO:0005506">
    <property type="term" value="F:iron ion binding"/>
    <property type="evidence" value="ECO:0007669"/>
    <property type="project" value="InterPro"/>
</dbReference>
<dbReference type="InterPro" id="IPR016041">
    <property type="entry name" value="Ac-CoA_synth_d_su_TIM-brl"/>
</dbReference>
<evidence type="ECO:0000256" key="2">
    <source>
        <dbReference type="ARBA" id="ARBA00022723"/>
    </source>
</evidence>
<dbReference type="AlphaFoldDB" id="A0A2N3G5U1"/>
<keyword evidence="1 7" id="KW-0004">4Fe-4S</keyword>
<feature type="binding site" evidence="7">
    <location>
        <position position="42"/>
    </location>
    <ligand>
        <name>[4Fe-4S] cluster</name>
        <dbReference type="ChEBI" id="CHEBI:49883"/>
    </ligand>
</feature>
<accession>A0A2N3G5U1</accession>
<dbReference type="Gene3D" id="3.20.20.20">
    <property type="entry name" value="Dihydropteroate synthase-like"/>
    <property type="match status" value="1"/>
</dbReference>
<evidence type="ECO:0000256" key="7">
    <source>
        <dbReference type="PIRSR" id="PIRSR000376-2"/>
    </source>
</evidence>
<feature type="binding site" evidence="7">
    <location>
        <position position="20"/>
    </location>
    <ligand>
        <name>[4Fe-4S] cluster</name>
        <dbReference type="ChEBI" id="CHEBI:49883"/>
    </ligand>
</feature>
<dbReference type="Gene3D" id="3.40.50.11600">
    <property type="match status" value="1"/>
</dbReference>
<dbReference type="GO" id="GO:0008168">
    <property type="term" value="F:methyltransferase activity"/>
    <property type="evidence" value="ECO:0007669"/>
    <property type="project" value="InterPro"/>
</dbReference>
<dbReference type="EMBL" id="PHEX01000040">
    <property type="protein sequence ID" value="PKQ27968.1"/>
    <property type="molecule type" value="Genomic_DNA"/>
</dbReference>
<keyword evidence="2 7" id="KW-0479">Metal-binding</keyword>
<dbReference type="Pfam" id="PF03599">
    <property type="entry name" value="CdhD"/>
    <property type="match status" value="1"/>
</dbReference>
<dbReference type="Proteomes" id="UP000233654">
    <property type="component" value="Unassembled WGS sequence"/>
</dbReference>